<evidence type="ECO:0000313" key="6">
    <source>
        <dbReference type="EMBL" id="KAK4132939.1"/>
    </source>
</evidence>
<dbReference type="Proteomes" id="UP001304895">
    <property type="component" value="Unassembled WGS sequence"/>
</dbReference>
<feature type="compositionally biased region" description="Gly residues" evidence="4">
    <location>
        <begin position="352"/>
        <end position="363"/>
    </location>
</feature>
<dbReference type="SUPFAM" id="SSF74650">
    <property type="entry name" value="Galactose mutarotase-like"/>
    <property type="match status" value="1"/>
</dbReference>
<dbReference type="GO" id="GO:0004034">
    <property type="term" value="F:aldose 1-epimerase activity"/>
    <property type="evidence" value="ECO:0007669"/>
    <property type="project" value="TreeGrafter"/>
</dbReference>
<dbReference type="InterPro" id="IPR014718">
    <property type="entry name" value="GH-type_carb-bd"/>
</dbReference>
<evidence type="ECO:0000256" key="4">
    <source>
        <dbReference type="SAM" id="MobiDB-lite"/>
    </source>
</evidence>
<name>A0AAN6ZD05_9PEZI</name>
<proteinExistence type="inferred from homology"/>
<evidence type="ECO:0000256" key="2">
    <source>
        <dbReference type="ARBA" id="ARBA00023235"/>
    </source>
</evidence>
<dbReference type="InterPro" id="IPR047215">
    <property type="entry name" value="Galactose_mutarotase-like"/>
</dbReference>
<dbReference type="AlphaFoldDB" id="A0AAN6ZD05"/>
<dbReference type="InterPro" id="IPR008183">
    <property type="entry name" value="Aldose_1/G6P_1-epimerase"/>
</dbReference>
<dbReference type="Gene3D" id="2.70.98.10">
    <property type="match status" value="1"/>
</dbReference>
<reference evidence="6" key="2">
    <citation type="submission" date="2023-05" db="EMBL/GenBank/DDBJ databases">
        <authorList>
            <consortium name="Lawrence Berkeley National Laboratory"/>
            <person name="Steindorff A."/>
            <person name="Hensen N."/>
            <person name="Bonometti L."/>
            <person name="Westerberg I."/>
            <person name="Brannstrom I.O."/>
            <person name="Guillou S."/>
            <person name="Cros-Aarteil S."/>
            <person name="Calhoun S."/>
            <person name="Haridas S."/>
            <person name="Kuo A."/>
            <person name="Mondo S."/>
            <person name="Pangilinan J."/>
            <person name="Riley R."/>
            <person name="Labutti K."/>
            <person name="Andreopoulos B."/>
            <person name="Lipzen A."/>
            <person name="Chen C."/>
            <person name="Yanf M."/>
            <person name="Daum C."/>
            <person name="Ng V."/>
            <person name="Clum A."/>
            <person name="Ohm R."/>
            <person name="Martin F."/>
            <person name="Silar P."/>
            <person name="Natvig D."/>
            <person name="Lalanne C."/>
            <person name="Gautier V."/>
            <person name="Ament-Velasquez S.L."/>
            <person name="Kruys A."/>
            <person name="Hutchinson M.I."/>
            <person name="Powell A.J."/>
            <person name="Barry K."/>
            <person name="Miller A.N."/>
            <person name="Grigoriev I.V."/>
            <person name="Debuchy R."/>
            <person name="Gladieux P."/>
            <person name="Thoren M.H."/>
            <person name="Johannesson H."/>
        </authorList>
    </citation>
    <scope>NUCLEOTIDE SEQUENCE</scope>
    <source>
        <strain evidence="6">CBS 123565</strain>
    </source>
</reference>
<dbReference type="Pfam" id="PF01263">
    <property type="entry name" value="Aldose_epim"/>
    <property type="match status" value="1"/>
</dbReference>
<feature type="signal peptide" evidence="5">
    <location>
        <begin position="1"/>
        <end position="24"/>
    </location>
</feature>
<dbReference type="CDD" id="cd09019">
    <property type="entry name" value="galactose_mutarotase_like"/>
    <property type="match status" value="1"/>
</dbReference>
<accession>A0AAN6ZD05</accession>
<protein>
    <submittedName>
        <fullName evidence="6">Aldose epimerase-like protein</fullName>
    </submittedName>
</protein>
<keyword evidence="5" id="KW-0732">Signal</keyword>
<organism evidence="6 7">
    <name type="scientific">Trichocladium antarcticum</name>
    <dbReference type="NCBI Taxonomy" id="1450529"/>
    <lineage>
        <taxon>Eukaryota</taxon>
        <taxon>Fungi</taxon>
        <taxon>Dikarya</taxon>
        <taxon>Ascomycota</taxon>
        <taxon>Pezizomycotina</taxon>
        <taxon>Sordariomycetes</taxon>
        <taxon>Sordariomycetidae</taxon>
        <taxon>Sordariales</taxon>
        <taxon>Chaetomiaceae</taxon>
        <taxon>Trichocladium</taxon>
    </lineage>
</organism>
<dbReference type="FunFam" id="2.70.98.10:FF:000014">
    <property type="entry name" value="Aldose 1-epimerase, putative"/>
    <property type="match status" value="1"/>
</dbReference>
<evidence type="ECO:0000256" key="5">
    <source>
        <dbReference type="SAM" id="SignalP"/>
    </source>
</evidence>
<evidence type="ECO:0000256" key="1">
    <source>
        <dbReference type="ARBA" id="ARBA00006206"/>
    </source>
</evidence>
<keyword evidence="7" id="KW-1185">Reference proteome</keyword>
<sequence length="418" mass="45027">MHGPFLLLCAMWLLIAGLATPAAASAFIPGPDGKFWIAGEGIMASFVPYGASISNLVVRDRLGVERDVVMGFDNAVSYTMDKAHPHLGGVPGRYANRIKNSTFAIDGEVFHVAANENKAPPAHPEGLNTLHGGPDGWDWRNFTVVAHTKSSITFSIVDPDGKEGFPGEVVSYITYTMGRLTWDAKMVAIATTKKTPIMLSSHTYWNLDGFGNTETGTALNHTLHLPYSGQRIAVDNILVPTGEILANPAGSVNDFWSAPKQLAAGFRDPAIRGNCGLNCTGYDSCWLVSRPPQHDWRAPGAYVASLASAWSGIRLDVYSDQDAFQMYSCGGQNGSFPLKQTQTRPRGPAAGTHGGPGGPGALGHGRPRTVPQYGCVVMEVQDWIDGINHPEWGRLDKQVFGPGGDPYVLQVSHRFRVE</sequence>
<dbReference type="EMBL" id="MU853414">
    <property type="protein sequence ID" value="KAK4132939.1"/>
    <property type="molecule type" value="Genomic_DNA"/>
</dbReference>
<dbReference type="GO" id="GO:0006006">
    <property type="term" value="P:glucose metabolic process"/>
    <property type="evidence" value="ECO:0007669"/>
    <property type="project" value="TreeGrafter"/>
</dbReference>
<dbReference type="PANTHER" id="PTHR10091">
    <property type="entry name" value="ALDOSE-1-EPIMERASE"/>
    <property type="match status" value="1"/>
</dbReference>
<reference evidence="6" key="1">
    <citation type="journal article" date="2023" name="Mol. Phylogenet. Evol.">
        <title>Genome-scale phylogeny and comparative genomics of the fungal order Sordariales.</title>
        <authorList>
            <person name="Hensen N."/>
            <person name="Bonometti L."/>
            <person name="Westerberg I."/>
            <person name="Brannstrom I.O."/>
            <person name="Guillou S."/>
            <person name="Cros-Aarteil S."/>
            <person name="Calhoun S."/>
            <person name="Haridas S."/>
            <person name="Kuo A."/>
            <person name="Mondo S."/>
            <person name="Pangilinan J."/>
            <person name="Riley R."/>
            <person name="LaButti K."/>
            <person name="Andreopoulos B."/>
            <person name="Lipzen A."/>
            <person name="Chen C."/>
            <person name="Yan M."/>
            <person name="Daum C."/>
            <person name="Ng V."/>
            <person name="Clum A."/>
            <person name="Steindorff A."/>
            <person name="Ohm R.A."/>
            <person name="Martin F."/>
            <person name="Silar P."/>
            <person name="Natvig D.O."/>
            <person name="Lalanne C."/>
            <person name="Gautier V."/>
            <person name="Ament-Velasquez S.L."/>
            <person name="Kruys A."/>
            <person name="Hutchinson M.I."/>
            <person name="Powell A.J."/>
            <person name="Barry K."/>
            <person name="Miller A.N."/>
            <person name="Grigoriev I.V."/>
            <person name="Debuchy R."/>
            <person name="Gladieux P."/>
            <person name="Hiltunen Thoren M."/>
            <person name="Johannesson H."/>
        </authorList>
    </citation>
    <scope>NUCLEOTIDE SEQUENCE</scope>
    <source>
        <strain evidence="6">CBS 123565</strain>
    </source>
</reference>
<dbReference type="GO" id="GO:0030246">
    <property type="term" value="F:carbohydrate binding"/>
    <property type="evidence" value="ECO:0007669"/>
    <property type="project" value="InterPro"/>
</dbReference>
<gene>
    <name evidence="6" type="ORF">BT67DRAFT_435208</name>
</gene>
<keyword evidence="2" id="KW-0413">Isomerase</keyword>
<comment type="caution">
    <text evidence="6">The sequence shown here is derived from an EMBL/GenBank/DDBJ whole genome shotgun (WGS) entry which is preliminary data.</text>
</comment>
<dbReference type="InterPro" id="IPR011013">
    <property type="entry name" value="Gal_mutarotase_sf_dom"/>
</dbReference>
<feature type="chain" id="PRO_5042884993" evidence="5">
    <location>
        <begin position="25"/>
        <end position="418"/>
    </location>
</feature>
<dbReference type="PANTHER" id="PTHR10091:SF6">
    <property type="entry name" value="1-EPIMERASE, PUTATIVE (AFU_ORTHOLOGUE AFUA_3G13240)-RELATED"/>
    <property type="match status" value="1"/>
</dbReference>
<comment type="similarity">
    <text evidence="1">Belongs to the aldose epimerase family.</text>
</comment>
<evidence type="ECO:0000256" key="3">
    <source>
        <dbReference type="ARBA" id="ARBA00023277"/>
    </source>
</evidence>
<keyword evidence="3" id="KW-0119">Carbohydrate metabolism</keyword>
<dbReference type="GO" id="GO:0033499">
    <property type="term" value="P:galactose catabolic process via UDP-galactose, Leloir pathway"/>
    <property type="evidence" value="ECO:0007669"/>
    <property type="project" value="TreeGrafter"/>
</dbReference>
<feature type="region of interest" description="Disordered" evidence="4">
    <location>
        <begin position="335"/>
        <end position="365"/>
    </location>
</feature>
<evidence type="ECO:0000313" key="7">
    <source>
        <dbReference type="Proteomes" id="UP001304895"/>
    </source>
</evidence>